<evidence type="ECO:0000313" key="1">
    <source>
        <dbReference type="EMBL" id="OSS46073.1"/>
    </source>
</evidence>
<name>A0A1Y2LQ34_EPING</name>
<gene>
    <name evidence="1" type="ORF">B5807_08180</name>
</gene>
<dbReference type="InParanoid" id="A0A1Y2LQ34"/>
<dbReference type="Proteomes" id="UP000193240">
    <property type="component" value="Unassembled WGS sequence"/>
</dbReference>
<organism evidence="1 2">
    <name type="scientific">Epicoccum nigrum</name>
    <name type="common">Soil fungus</name>
    <name type="synonym">Epicoccum purpurascens</name>
    <dbReference type="NCBI Taxonomy" id="105696"/>
    <lineage>
        <taxon>Eukaryota</taxon>
        <taxon>Fungi</taxon>
        <taxon>Dikarya</taxon>
        <taxon>Ascomycota</taxon>
        <taxon>Pezizomycotina</taxon>
        <taxon>Dothideomycetes</taxon>
        <taxon>Pleosporomycetidae</taxon>
        <taxon>Pleosporales</taxon>
        <taxon>Pleosporineae</taxon>
        <taxon>Didymellaceae</taxon>
        <taxon>Epicoccum</taxon>
    </lineage>
</organism>
<dbReference type="EMBL" id="KZ107852">
    <property type="protein sequence ID" value="OSS46073.1"/>
    <property type="molecule type" value="Genomic_DNA"/>
</dbReference>
<dbReference type="STRING" id="105696.A0A1Y2LQ34"/>
<protein>
    <submittedName>
        <fullName evidence="1">Uncharacterized protein</fullName>
    </submittedName>
</protein>
<sequence length="295" mass="32936">MPADTASRELCRHCMSRASPILEPRKQQRSNARRANNLPFASPCACAISDSAEQKRHICHKYQPEHSTSDKCNNAFAKDLGHMLDAIRDEHTRTLQAVINNMTPDQPVVTPFQEWAERSDPSSTTRTNAFHTLSRPSCTAQMIRLPYEPVHQRHYELTQPVYVPPRPAQRLNSGAPMQLPLSINDSRSDLCDRIRTMDDLIALVDSVADDLDLDLGVRPSAEDDRLFNNAPFDDLYETPMEVSVTETLEEVASGEIDPRGGSWLGRVVSSIVKLLVAAPRLDYKGMGIPGGYVED</sequence>
<keyword evidence="2" id="KW-1185">Reference proteome</keyword>
<reference evidence="1 2" key="1">
    <citation type="journal article" date="2017" name="Genome Announc.">
        <title>Genome sequence of the saprophytic ascomycete Epicoccum nigrum ICMP 19927 strain isolated from New Zealand.</title>
        <authorList>
            <person name="Fokin M."/>
            <person name="Fleetwood D."/>
            <person name="Weir B.S."/>
            <person name="Villas-Boas S.G."/>
        </authorList>
    </citation>
    <scope>NUCLEOTIDE SEQUENCE [LARGE SCALE GENOMIC DNA]</scope>
    <source>
        <strain evidence="1 2">ICMP 19927</strain>
    </source>
</reference>
<proteinExistence type="predicted"/>
<dbReference type="AlphaFoldDB" id="A0A1Y2LQ34"/>
<accession>A0A1Y2LQ34</accession>
<evidence type="ECO:0000313" key="2">
    <source>
        <dbReference type="Proteomes" id="UP000193240"/>
    </source>
</evidence>